<dbReference type="AlphaFoldDB" id="A0A8R1ENX9"/>
<protein>
    <submittedName>
        <fullName evidence="2">Uncharacterized protein</fullName>
    </submittedName>
</protein>
<reference evidence="3" key="1">
    <citation type="submission" date="2010-08" db="EMBL/GenBank/DDBJ databases">
        <authorList>
            <consortium name="Caenorhabditis japonica Sequencing Consortium"/>
            <person name="Wilson R.K."/>
        </authorList>
    </citation>
    <scope>NUCLEOTIDE SEQUENCE [LARGE SCALE GENOMIC DNA]</scope>
    <source>
        <strain evidence="3">DF5081</strain>
    </source>
</reference>
<organism evidence="2 3">
    <name type="scientific">Caenorhabditis japonica</name>
    <dbReference type="NCBI Taxonomy" id="281687"/>
    <lineage>
        <taxon>Eukaryota</taxon>
        <taxon>Metazoa</taxon>
        <taxon>Ecdysozoa</taxon>
        <taxon>Nematoda</taxon>
        <taxon>Chromadorea</taxon>
        <taxon>Rhabditida</taxon>
        <taxon>Rhabditina</taxon>
        <taxon>Rhabditomorpha</taxon>
        <taxon>Rhabditoidea</taxon>
        <taxon>Rhabditidae</taxon>
        <taxon>Peloderinae</taxon>
        <taxon>Caenorhabditis</taxon>
    </lineage>
</organism>
<keyword evidence="1" id="KW-1133">Transmembrane helix</keyword>
<dbReference type="EnsemblMetazoa" id="CJA38915.1">
    <property type="protein sequence ID" value="CJA38915.1"/>
    <property type="gene ID" value="WBGene00214762"/>
</dbReference>
<reference evidence="2" key="2">
    <citation type="submission" date="2022-06" db="UniProtKB">
        <authorList>
            <consortium name="EnsemblMetazoa"/>
        </authorList>
    </citation>
    <scope>IDENTIFICATION</scope>
    <source>
        <strain evidence="2">DF5081</strain>
    </source>
</reference>
<feature type="transmembrane region" description="Helical" evidence="1">
    <location>
        <begin position="75"/>
        <end position="92"/>
    </location>
</feature>
<accession>A0A8R1ENX9</accession>
<keyword evidence="3" id="KW-1185">Reference proteome</keyword>
<name>A0A8R1ENX9_CAEJA</name>
<keyword evidence="1" id="KW-0812">Transmembrane</keyword>
<evidence type="ECO:0000313" key="3">
    <source>
        <dbReference type="Proteomes" id="UP000005237"/>
    </source>
</evidence>
<evidence type="ECO:0000256" key="1">
    <source>
        <dbReference type="SAM" id="Phobius"/>
    </source>
</evidence>
<sequence>MRPTDRAKRDTSGIHPINVFNTTVPRFPLLFAPHPADDTRLVFLSGALLLSPRYFGSHAVLILAKDPTRDRSITLNFFCLCICISLLGGGGID</sequence>
<proteinExistence type="predicted"/>
<evidence type="ECO:0000313" key="2">
    <source>
        <dbReference type="EnsemblMetazoa" id="CJA38915.1"/>
    </source>
</evidence>
<keyword evidence="1" id="KW-0472">Membrane</keyword>
<dbReference type="Proteomes" id="UP000005237">
    <property type="component" value="Unassembled WGS sequence"/>
</dbReference>